<dbReference type="RefSeq" id="WP_111419208.1">
    <property type="nucleotide sequence ID" value="NZ_NPEX01000063.1"/>
</dbReference>
<feature type="domain" description="YCII-related" evidence="2">
    <location>
        <begin position="1"/>
        <end position="87"/>
    </location>
</feature>
<comment type="similarity">
    <text evidence="1">Belongs to the YciI family.</text>
</comment>
<dbReference type="EMBL" id="NPEX01000063">
    <property type="protein sequence ID" value="RAI43966.1"/>
    <property type="molecule type" value="Genomic_DNA"/>
</dbReference>
<dbReference type="PANTHER" id="PTHR33606">
    <property type="entry name" value="PROTEIN YCII"/>
    <property type="match status" value="1"/>
</dbReference>
<dbReference type="InterPro" id="IPR005545">
    <property type="entry name" value="YCII"/>
</dbReference>
<accession>A0A327L0F3</accession>
<protein>
    <recommendedName>
        <fullName evidence="2">YCII-related domain-containing protein</fullName>
    </recommendedName>
</protein>
<dbReference type="Gene3D" id="3.30.70.1060">
    <property type="entry name" value="Dimeric alpha+beta barrel"/>
    <property type="match status" value="2"/>
</dbReference>
<name>A0A327L0F3_9BRAD</name>
<comment type="caution">
    <text evidence="3">The sequence shown here is derived from an EMBL/GenBank/DDBJ whole genome shotgun (WGS) entry which is preliminary data.</text>
</comment>
<evidence type="ECO:0000259" key="2">
    <source>
        <dbReference type="Pfam" id="PF03795"/>
    </source>
</evidence>
<dbReference type="Pfam" id="PF03795">
    <property type="entry name" value="YCII"/>
    <property type="match status" value="1"/>
</dbReference>
<proteinExistence type="inferred from homology"/>
<dbReference type="PANTHER" id="PTHR33606:SF3">
    <property type="entry name" value="PROTEIN YCII"/>
    <property type="match status" value="1"/>
</dbReference>
<dbReference type="AlphaFoldDB" id="A0A327L0F3"/>
<dbReference type="InterPro" id="IPR011008">
    <property type="entry name" value="Dimeric_a/b-barrel"/>
</dbReference>
<gene>
    <name evidence="3" type="ORF">CH341_11645</name>
</gene>
<dbReference type="SUPFAM" id="SSF54909">
    <property type="entry name" value="Dimeric alpha+beta barrel"/>
    <property type="match status" value="1"/>
</dbReference>
<dbReference type="InterPro" id="IPR051807">
    <property type="entry name" value="Sec-metab_biosynth-assoc"/>
</dbReference>
<evidence type="ECO:0000313" key="4">
    <source>
        <dbReference type="Proteomes" id="UP000249130"/>
    </source>
</evidence>
<keyword evidence="4" id="KW-1185">Reference proteome</keyword>
<organism evidence="3 4">
    <name type="scientific">Rhodoplanes roseus</name>
    <dbReference type="NCBI Taxonomy" id="29409"/>
    <lineage>
        <taxon>Bacteria</taxon>
        <taxon>Pseudomonadati</taxon>
        <taxon>Pseudomonadota</taxon>
        <taxon>Alphaproteobacteria</taxon>
        <taxon>Hyphomicrobiales</taxon>
        <taxon>Nitrobacteraceae</taxon>
        <taxon>Rhodoplanes</taxon>
    </lineage>
</organism>
<evidence type="ECO:0000313" key="3">
    <source>
        <dbReference type="EMBL" id="RAI43966.1"/>
    </source>
</evidence>
<sequence>MLYVVYGRDRAGAGPTRRALLKDHWAFMTPYIDAMVARGPTMSEDGKVVTGSLHVVDLADAAAVRTFAEDDPLAKGGVFDEVVIRRFDNLTGRTMWQFHGDADNPRFLFVGEADAVPDVQADGIVAAQRTLLARPEAAPAVIVAGPLLDPESGNWRGTAVLLEAPDRASAEWLLTADPAASLYDRATLHRWRFGGAENLQDLVSPA</sequence>
<evidence type="ECO:0000256" key="1">
    <source>
        <dbReference type="ARBA" id="ARBA00007689"/>
    </source>
</evidence>
<reference evidence="3 4" key="1">
    <citation type="submission" date="2017-07" db="EMBL/GenBank/DDBJ databases">
        <title>Draft Genome Sequences of Select Purple Nonsulfur Bacteria.</title>
        <authorList>
            <person name="Lasarre B."/>
            <person name="Mckinlay J.B."/>
        </authorList>
    </citation>
    <scope>NUCLEOTIDE SEQUENCE [LARGE SCALE GENOMIC DNA]</scope>
    <source>
        <strain evidence="3 4">DSM 5909</strain>
    </source>
</reference>
<dbReference type="Proteomes" id="UP000249130">
    <property type="component" value="Unassembled WGS sequence"/>
</dbReference>
<dbReference type="OrthoDB" id="2293521at2"/>